<dbReference type="InterPro" id="IPR001387">
    <property type="entry name" value="Cro/C1-type_HTH"/>
</dbReference>
<protein>
    <recommendedName>
        <fullName evidence="2">HTH cro/C1-type domain-containing protein</fullName>
    </recommendedName>
</protein>
<accession>A0ABN1X1Y1</accession>
<dbReference type="Pfam" id="PF13560">
    <property type="entry name" value="HTH_31"/>
    <property type="match status" value="1"/>
</dbReference>
<evidence type="ECO:0000259" key="2">
    <source>
        <dbReference type="PROSITE" id="PS50943"/>
    </source>
</evidence>
<reference evidence="3 4" key="1">
    <citation type="journal article" date="2019" name="Int. J. Syst. Evol. Microbiol.">
        <title>The Global Catalogue of Microorganisms (GCM) 10K type strain sequencing project: providing services to taxonomists for standard genome sequencing and annotation.</title>
        <authorList>
            <consortium name="The Broad Institute Genomics Platform"/>
            <consortium name="The Broad Institute Genome Sequencing Center for Infectious Disease"/>
            <person name="Wu L."/>
            <person name="Ma J."/>
        </authorList>
    </citation>
    <scope>NUCLEOTIDE SEQUENCE [LARGE SCALE GENOMIC DNA]</scope>
    <source>
        <strain evidence="3 4">JCM 13004</strain>
    </source>
</reference>
<organism evidence="3 4">
    <name type="scientific">Kitasatospora nipponensis</name>
    <dbReference type="NCBI Taxonomy" id="258049"/>
    <lineage>
        <taxon>Bacteria</taxon>
        <taxon>Bacillati</taxon>
        <taxon>Actinomycetota</taxon>
        <taxon>Actinomycetes</taxon>
        <taxon>Kitasatosporales</taxon>
        <taxon>Streptomycetaceae</taxon>
        <taxon>Kitasatospora</taxon>
    </lineage>
</organism>
<dbReference type="EMBL" id="BAAALF010000239">
    <property type="protein sequence ID" value="GAA1273465.1"/>
    <property type="molecule type" value="Genomic_DNA"/>
</dbReference>
<feature type="domain" description="HTH cro/C1-type" evidence="2">
    <location>
        <begin position="164"/>
        <end position="218"/>
    </location>
</feature>
<feature type="region of interest" description="Disordered" evidence="1">
    <location>
        <begin position="109"/>
        <end position="149"/>
    </location>
</feature>
<comment type="caution">
    <text evidence="3">The sequence shown here is derived from an EMBL/GenBank/DDBJ whole genome shotgun (WGS) entry which is preliminary data.</text>
</comment>
<dbReference type="CDD" id="cd00093">
    <property type="entry name" value="HTH_XRE"/>
    <property type="match status" value="1"/>
</dbReference>
<dbReference type="RefSeq" id="WP_344446391.1">
    <property type="nucleotide sequence ID" value="NZ_BAAALF010000239.1"/>
</dbReference>
<name>A0ABN1X1Y1_9ACTN</name>
<feature type="compositionally biased region" description="Pro residues" evidence="1">
    <location>
        <begin position="326"/>
        <end position="337"/>
    </location>
</feature>
<evidence type="ECO:0000313" key="4">
    <source>
        <dbReference type="Proteomes" id="UP001500037"/>
    </source>
</evidence>
<evidence type="ECO:0000313" key="3">
    <source>
        <dbReference type="EMBL" id="GAA1273465.1"/>
    </source>
</evidence>
<dbReference type="Gene3D" id="1.10.260.40">
    <property type="entry name" value="lambda repressor-like DNA-binding domains"/>
    <property type="match status" value="1"/>
</dbReference>
<dbReference type="PROSITE" id="PS50943">
    <property type="entry name" value="HTH_CROC1"/>
    <property type="match status" value="1"/>
</dbReference>
<evidence type="ECO:0000256" key="1">
    <source>
        <dbReference type="SAM" id="MobiDB-lite"/>
    </source>
</evidence>
<dbReference type="Proteomes" id="UP001500037">
    <property type="component" value="Unassembled WGS sequence"/>
</dbReference>
<feature type="region of interest" description="Disordered" evidence="1">
    <location>
        <begin position="323"/>
        <end position="367"/>
    </location>
</feature>
<keyword evidence="4" id="KW-1185">Reference proteome</keyword>
<dbReference type="SUPFAM" id="SSF47413">
    <property type="entry name" value="lambda repressor-like DNA-binding domains"/>
    <property type="match status" value="1"/>
</dbReference>
<feature type="compositionally biased region" description="Pro residues" evidence="1">
    <location>
        <begin position="136"/>
        <end position="148"/>
    </location>
</feature>
<proteinExistence type="predicted"/>
<dbReference type="SMART" id="SM00530">
    <property type="entry name" value="HTH_XRE"/>
    <property type="match status" value="1"/>
</dbReference>
<gene>
    <name evidence="3" type="ORF">GCM10009665_71510</name>
</gene>
<sequence length="367" mass="40403">MNDTDPRSTRRRTHVQQPIQDVPRVLANITHTMQTTLRRIVAELSNADHDLQAQHLELALQLQTQLDALTSGLVGHERSQRTTWARIGAALGMSEDTARHRFRDDRVRRRLQQFTRPPSAGRETPPAPRLLVPDSPQAPQPPVSPPALLPTEARASRNKLASVLSQAVRASNLSQREIARKSECSPSYLSRILSGDRIPTWRWTESVARACGTDPALLRGLWESERLRQYGTPRTAARTSPPTRLCPPEAFHALVTALCTLHVRCGAPSARDIAAASRNQLAPDQVESLLSGRDLTNWEHLAVLIHVMGGDVDYVRPLWQDAEPTAPQPATPRPLAPMPTTRGVAAKLRQARAADTGAAHPQPKPSA</sequence>
<dbReference type="InterPro" id="IPR010982">
    <property type="entry name" value="Lambda_DNA-bd_dom_sf"/>
</dbReference>